<feature type="domain" description="EF-hand" evidence="1">
    <location>
        <begin position="210"/>
        <end position="245"/>
    </location>
</feature>
<reference evidence="2" key="2">
    <citation type="submission" date="2021-04" db="EMBL/GenBank/DDBJ databases">
        <authorList>
            <person name="Gilroy R."/>
        </authorList>
    </citation>
    <scope>NUCLEOTIDE SEQUENCE</scope>
    <source>
        <strain evidence="2">CHK156-179</strain>
    </source>
</reference>
<dbReference type="PROSITE" id="PS50222">
    <property type="entry name" value="EF_HAND_2"/>
    <property type="match status" value="1"/>
</dbReference>
<dbReference type="Proteomes" id="UP000824221">
    <property type="component" value="Unassembled WGS sequence"/>
</dbReference>
<dbReference type="GO" id="GO:0005509">
    <property type="term" value="F:calcium ion binding"/>
    <property type="evidence" value="ECO:0007669"/>
    <property type="project" value="InterPro"/>
</dbReference>
<dbReference type="InterPro" id="IPR018247">
    <property type="entry name" value="EF_Hand_1_Ca_BS"/>
</dbReference>
<protein>
    <recommendedName>
        <fullName evidence="1">EF-hand domain-containing protein</fullName>
    </recommendedName>
</protein>
<evidence type="ECO:0000313" key="3">
    <source>
        <dbReference type="Proteomes" id="UP000824221"/>
    </source>
</evidence>
<dbReference type="AlphaFoldDB" id="A0A9D2H0L2"/>
<dbReference type="InterPro" id="IPR002048">
    <property type="entry name" value="EF_hand_dom"/>
</dbReference>
<name>A0A9D2H0L2_9FIRM</name>
<evidence type="ECO:0000313" key="2">
    <source>
        <dbReference type="EMBL" id="HJA02413.1"/>
    </source>
</evidence>
<dbReference type="EMBL" id="DXAJ01000050">
    <property type="protein sequence ID" value="HJA02413.1"/>
    <property type="molecule type" value="Genomic_DNA"/>
</dbReference>
<evidence type="ECO:0000259" key="1">
    <source>
        <dbReference type="PROSITE" id="PS50222"/>
    </source>
</evidence>
<accession>A0A9D2H0L2</accession>
<proteinExistence type="predicted"/>
<reference evidence="2" key="1">
    <citation type="journal article" date="2021" name="PeerJ">
        <title>Extensive microbial diversity within the chicken gut microbiome revealed by metagenomics and culture.</title>
        <authorList>
            <person name="Gilroy R."/>
            <person name="Ravi A."/>
            <person name="Getino M."/>
            <person name="Pursley I."/>
            <person name="Horton D.L."/>
            <person name="Alikhan N.F."/>
            <person name="Baker D."/>
            <person name="Gharbi K."/>
            <person name="Hall N."/>
            <person name="Watson M."/>
            <person name="Adriaenssens E.M."/>
            <person name="Foster-Nyarko E."/>
            <person name="Jarju S."/>
            <person name="Secka A."/>
            <person name="Antonio M."/>
            <person name="Oren A."/>
            <person name="Chaudhuri R.R."/>
            <person name="La Ragione R."/>
            <person name="Hildebrand F."/>
            <person name="Pallen M.J."/>
        </authorList>
    </citation>
    <scope>NUCLEOTIDE SEQUENCE</scope>
    <source>
        <strain evidence="2">CHK156-179</strain>
    </source>
</reference>
<dbReference type="PROSITE" id="PS00018">
    <property type="entry name" value="EF_HAND_1"/>
    <property type="match status" value="1"/>
</dbReference>
<comment type="caution">
    <text evidence="2">The sequence shown here is derived from an EMBL/GenBank/DDBJ whole genome shotgun (WGS) entry which is preliminary data.</text>
</comment>
<organism evidence="2 3">
    <name type="scientific">Candidatus Gallimonas gallistercoris</name>
    <dbReference type="NCBI Taxonomy" id="2838602"/>
    <lineage>
        <taxon>Bacteria</taxon>
        <taxon>Bacillati</taxon>
        <taxon>Bacillota</taxon>
        <taxon>Clostridia</taxon>
        <taxon>Candidatus Gallimonas</taxon>
    </lineage>
</organism>
<sequence>MKKLIDFDELFDRKLAQYMEEHAGEYSEKQWEDLIPRLYRNFGDTLIKSVGTTPKGYYAEMTDEELVEALKAHHKEGVSVSDFLCRELESRGCPDALLALMQEAEGELLTLTINLAGSSKKALPVYLDILLKTEDEELKDTVTEYLKGNADAVKERVLALYREGVEREYMLEILSRCKQKDDEVFEILLNEFRTAPDDIPMHASYLASYGDERALPVLLDYIDRDETNYLEYQELKYAIEALGGEYNKVRDFSADPYFQEIAAQSQIMPDFTSDKKTDA</sequence>
<gene>
    <name evidence="2" type="ORF">H9797_03425</name>
</gene>